<sequence length="672" mass="72350">MASTMDNNNTHTPSHPTGCNYWGFTDIADANTSSFATEHRPGNTSEQLRQRDFTPSFFPPATFNAGNGPRNTTANLPPRTGAPGTATSRSGYPPYSANRPSSDDATQLPFPTFMAQPHGTPAANDEDPFEQFIDQDALHGSGTGDQSKVQHNPNQAAPPSYPTTPPGPDLATVPKRQLGPQIGRPNIPLGVGGNIGGTRPSAGRPSASSPLFQLGHQAALRPTNINQATLGARTQPSPSFIYNSFAHPQRPAPRPLSTIMGSNRGFSSTTSITNPLQDETSIMSDEDGGENLGDSEISRHDWQSSQRDASENSEIGAQRATVDEIERPEPAKASASRRHGSTRASDPPSDPKTPSAPVWAPSITSLDAAKEHLSGRVLTYRKLTVKDDDVDRVGQQDLLEHAQTIFANLRSQPAAAPNKVSEALHAEYAESQQTALGFCEKWMDTVEKCKTASARCMLLIGTGVELHQRGIPSNELKPRRATKTEGPSTKTKGKRAMGKNEVNEGQKEAKEFMTTISGFPVDTESRFSERFTKVAAHVKNNKLIALDVIKGQKLNDFLRPPDAFLARKITNFNGNKIKEDRQKAGKALEDQKKAEEETNSKDGNNQGDPDEDGSDSALEGIVVALKPSSTTAASTGKKRKKAVASVAADQESMQPTRKTPRRAAKRAAEAEE</sequence>
<name>A0ACC3NTD4_9PEZI</name>
<dbReference type="EMBL" id="JAUTXU010000018">
    <property type="protein sequence ID" value="KAK3721359.1"/>
    <property type="molecule type" value="Genomic_DNA"/>
</dbReference>
<evidence type="ECO:0000313" key="2">
    <source>
        <dbReference type="Proteomes" id="UP001281147"/>
    </source>
</evidence>
<reference evidence="1" key="1">
    <citation type="submission" date="2023-07" db="EMBL/GenBank/DDBJ databases">
        <title>Black Yeasts Isolated from many extreme environments.</title>
        <authorList>
            <person name="Coleine C."/>
            <person name="Stajich J.E."/>
            <person name="Selbmann L."/>
        </authorList>
    </citation>
    <scope>NUCLEOTIDE SEQUENCE</scope>
    <source>
        <strain evidence="1">CCFEE 5714</strain>
    </source>
</reference>
<organism evidence="1 2">
    <name type="scientific">Vermiconidia calcicola</name>
    <dbReference type="NCBI Taxonomy" id="1690605"/>
    <lineage>
        <taxon>Eukaryota</taxon>
        <taxon>Fungi</taxon>
        <taxon>Dikarya</taxon>
        <taxon>Ascomycota</taxon>
        <taxon>Pezizomycotina</taxon>
        <taxon>Dothideomycetes</taxon>
        <taxon>Dothideomycetidae</taxon>
        <taxon>Mycosphaerellales</taxon>
        <taxon>Extremaceae</taxon>
        <taxon>Vermiconidia</taxon>
    </lineage>
</organism>
<protein>
    <submittedName>
        <fullName evidence="1">Uncharacterized protein</fullName>
    </submittedName>
</protein>
<dbReference type="Proteomes" id="UP001281147">
    <property type="component" value="Unassembled WGS sequence"/>
</dbReference>
<accession>A0ACC3NTD4</accession>
<proteinExistence type="predicted"/>
<keyword evidence="2" id="KW-1185">Reference proteome</keyword>
<evidence type="ECO:0000313" key="1">
    <source>
        <dbReference type="EMBL" id="KAK3721359.1"/>
    </source>
</evidence>
<gene>
    <name evidence="1" type="ORF">LTR37_003235</name>
</gene>
<comment type="caution">
    <text evidence="1">The sequence shown here is derived from an EMBL/GenBank/DDBJ whole genome shotgun (WGS) entry which is preliminary data.</text>
</comment>